<comment type="cofactor">
    <cofactor evidence="2">
        <name>Fe(2+)</name>
        <dbReference type="ChEBI" id="CHEBI:29033"/>
    </cofactor>
    <text evidence="2">Binds 1 Fe(2+) ion.</text>
</comment>
<dbReference type="GO" id="GO:0006412">
    <property type="term" value="P:translation"/>
    <property type="evidence" value="ECO:0007669"/>
    <property type="project" value="UniProtKB-UniRule"/>
</dbReference>
<dbReference type="CDD" id="cd00487">
    <property type="entry name" value="Pep_deformylase"/>
    <property type="match status" value="1"/>
</dbReference>
<dbReference type="EMBL" id="CP060244">
    <property type="protein sequence ID" value="QNT78790.1"/>
    <property type="molecule type" value="Genomic_DNA"/>
</dbReference>
<dbReference type="InterPro" id="IPR023635">
    <property type="entry name" value="Peptide_deformylase"/>
</dbReference>
<comment type="similarity">
    <text evidence="1 2">Belongs to the polypeptide deformylase family.</text>
</comment>
<keyword evidence="2 3" id="KW-0378">Hydrolase</keyword>
<sequence length="181" mass="20679">MQTPMTHQDQLQILTVPHPVLRKKAERITEADYKTVSQILPSMFSSMYQAQGIGLAAPQVGISLRFFVIDLMRDDTADPRIFINPEIISFSEEINSHREGCLSIPDQFEEVTRPAAIKVRFQDEKFNLQELEADGLLATCIQHELDHLDGILFIDHISKLKRDMIMKKMQKRKKLLSSSAA</sequence>
<reference evidence="3 4" key="1">
    <citation type="submission" date="2020-08" db="EMBL/GenBank/DDBJ databases">
        <title>Complete genome sequence of Entomobacter blattae G55GP.</title>
        <authorList>
            <person name="Poehlein A."/>
            <person name="Guzman J."/>
            <person name="Daniel R."/>
            <person name="Vilcinskas A."/>
        </authorList>
    </citation>
    <scope>NUCLEOTIDE SEQUENCE [LARGE SCALE GENOMIC DNA]</scope>
    <source>
        <strain evidence="3 4">G55GP</strain>
    </source>
</reference>
<organism evidence="3 4">
    <name type="scientific">Entomobacter blattae</name>
    <dbReference type="NCBI Taxonomy" id="2762277"/>
    <lineage>
        <taxon>Bacteria</taxon>
        <taxon>Pseudomonadati</taxon>
        <taxon>Pseudomonadota</taxon>
        <taxon>Alphaproteobacteria</taxon>
        <taxon>Acetobacterales</taxon>
        <taxon>Acetobacteraceae</taxon>
        <taxon>Entomobacter</taxon>
    </lineage>
</organism>
<evidence type="ECO:0000313" key="3">
    <source>
        <dbReference type="EMBL" id="QNT78790.1"/>
    </source>
</evidence>
<dbReference type="NCBIfam" id="TIGR00079">
    <property type="entry name" value="pept_deformyl"/>
    <property type="match status" value="1"/>
</dbReference>
<gene>
    <name evidence="2 3" type="primary">def</name>
    <name evidence="3" type="ORF">JGUZn3_15670</name>
</gene>
<protein>
    <recommendedName>
        <fullName evidence="2">Peptide deformylase</fullName>
        <shortName evidence="2">PDF</shortName>
        <ecNumber evidence="2">3.5.1.88</ecNumber>
    </recommendedName>
    <alternativeName>
        <fullName evidence="2">Polypeptide deformylase</fullName>
    </alternativeName>
</protein>
<evidence type="ECO:0000256" key="2">
    <source>
        <dbReference type="HAMAP-Rule" id="MF_00163"/>
    </source>
</evidence>
<evidence type="ECO:0000256" key="1">
    <source>
        <dbReference type="ARBA" id="ARBA00010759"/>
    </source>
</evidence>
<name>A0A7H1NSN0_9PROT</name>
<dbReference type="PRINTS" id="PR01576">
    <property type="entry name" value="PDEFORMYLASE"/>
</dbReference>
<evidence type="ECO:0000313" key="4">
    <source>
        <dbReference type="Proteomes" id="UP000516349"/>
    </source>
</evidence>
<dbReference type="PANTHER" id="PTHR10458:SF22">
    <property type="entry name" value="PEPTIDE DEFORMYLASE"/>
    <property type="match status" value="1"/>
</dbReference>
<keyword evidence="2" id="KW-0648">Protein biosynthesis</keyword>
<keyword evidence="2" id="KW-0408">Iron</keyword>
<feature type="binding site" evidence="2">
    <location>
        <position position="147"/>
    </location>
    <ligand>
        <name>Fe cation</name>
        <dbReference type="ChEBI" id="CHEBI:24875"/>
    </ligand>
</feature>
<dbReference type="HAMAP" id="MF_00163">
    <property type="entry name" value="Pep_deformylase"/>
    <property type="match status" value="1"/>
</dbReference>
<accession>A0A7H1NSN0</accession>
<keyword evidence="4" id="KW-1185">Reference proteome</keyword>
<comment type="function">
    <text evidence="2">Removes the formyl group from the N-terminal Met of newly synthesized proteins. Requires at least a dipeptide for an efficient rate of reaction. N-terminal L-methionine is a prerequisite for activity but the enzyme has broad specificity at other positions.</text>
</comment>
<keyword evidence="2" id="KW-0479">Metal-binding</keyword>
<dbReference type="PIRSF" id="PIRSF004749">
    <property type="entry name" value="Pep_def"/>
    <property type="match status" value="1"/>
</dbReference>
<dbReference type="GO" id="GO:0046872">
    <property type="term" value="F:metal ion binding"/>
    <property type="evidence" value="ECO:0007669"/>
    <property type="project" value="UniProtKB-KW"/>
</dbReference>
<feature type="binding site" evidence="2">
    <location>
        <position position="143"/>
    </location>
    <ligand>
        <name>Fe cation</name>
        <dbReference type="ChEBI" id="CHEBI:24875"/>
    </ligand>
</feature>
<comment type="catalytic activity">
    <reaction evidence="2">
        <text>N-terminal N-formyl-L-methionyl-[peptide] + H2O = N-terminal L-methionyl-[peptide] + formate</text>
        <dbReference type="Rhea" id="RHEA:24420"/>
        <dbReference type="Rhea" id="RHEA-COMP:10639"/>
        <dbReference type="Rhea" id="RHEA-COMP:10640"/>
        <dbReference type="ChEBI" id="CHEBI:15377"/>
        <dbReference type="ChEBI" id="CHEBI:15740"/>
        <dbReference type="ChEBI" id="CHEBI:49298"/>
        <dbReference type="ChEBI" id="CHEBI:64731"/>
        <dbReference type="EC" id="3.5.1.88"/>
    </reaction>
</comment>
<dbReference type="KEGG" id="ebla:JGUZn3_15670"/>
<proteinExistence type="inferred from homology"/>
<dbReference type="AlphaFoldDB" id="A0A7H1NSN0"/>
<dbReference type="PANTHER" id="PTHR10458">
    <property type="entry name" value="PEPTIDE DEFORMYLASE"/>
    <property type="match status" value="1"/>
</dbReference>
<dbReference type="EC" id="3.5.1.88" evidence="2"/>
<dbReference type="Pfam" id="PF01327">
    <property type="entry name" value="Pep_deformylase"/>
    <property type="match status" value="1"/>
</dbReference>
<dbReference type="Gene3D" id="3.90.45.10">
    <property type="entry name" value="Peptide deformylase"/>
    <property type="match status" value="1"/>
</dbReference>
<dbReference type="SUPFAM" id="SSF56420">
    <property type="entry name" value="Peptide deformylase"/>
    <property type="match status" value="1"/>
</dbReference>
<dbReference type="Proteomes" id="UP000516349">
    <property type="component" value="Chromosome"/>
</dbReference>
<dbReference type="GO" id="GO:0042586">
    <property type="term" value="F:peptide deformylase activity"/>
    <property type="evidence" value="ECO:0007669"/>
    <property type="project" value="UniProtKB-UniRule"/>
</dbReference>
<feature type="active site" evidence="2">
    <location>
        <position position="144"/>
    </location>
</feature>
<feature type="binding site" evidence="2">
    <location>
        <position position="101"/>
    </location>
    <ligand>
        <name>Fe cation</name>
        <dbReference type="ChEBI" id="CHEBI:24875"/>
    </ligand>
</feature>
<dbReference type="InterPro" id="IPR036821">
    <property type="entry name" value="Peptide_deformylase_sf"/>
</dbReference>
<dbReference type="NCBIfam" id="NF001159">
    <property type="entry name" value="PRK00150.1-3"/>
    <property type="match status" value="1"/>
</dbReference>